<protein>
    <recommendedName>
        <fullName evidence="1">Knl1 C-terminal RWD domain-containing protein</fullName>
    </recommendedName>
</protein>
<dbReference type="InterPro" id="IPR040850">
    <property type="entry name" value="Knl1_RWD_C"/>
</dbReference>
<evidence type="ECO:0000259" key="1">
    <source>
        <dbReference type="Pfam" id="PF18210"/>
    </source>
</evidence>
<dbReference type="AlphaFoldDB" id="A0AAN9L1I5"/>
<dbReference type="PANTHER" id="PTHR35707:SF1">
    <property type="entry name" value="SPC7 KINETOCHORE PROTEIN DOMAIN-CONTAINING PROTEIN"/>
    <property type="match status" value="1"/>
</dbReference>
<sequence length="1053" mass="116590">MYADDDDFHGPVSACFIRPDRLSDSGASDDVTMDSTAFSMHYRSLARSDSGEIKTRQFGLTTPSPQGSSMDLTEAKKACETLAADAGSGGRDSNAMSIEGEHGRSYHYDRLSPAFDAVLAEGGKDSPNVLVNVPDAQCNLESSVASPVNQVHQIQVSDSSVKVNHVRYFLLQEVKEFVKDASVAVCRQLDFANANRGTALKVDEDRGRVFDSNHMCDHVNENSIHGFTPLSFSARKELFMSSADSSRYTGDITQSLKQSGLFGPEVCVTHGATQSSACKSILKMKTLETTPSISSLREGIDRLKGRLSICSPGISLSNKKDQEYKQVEGHQTPLEEKLCSLSPGHNMHQSLINSDDCGIPSSKNISKSSQNEETIDTKKDEENFNLVSAYVSYNDENPQSVEMAASPSQMTHLTREVDVDMADSTVKKRKDEILVVTHDKPFSSPVKLFDPNLSQSVECQSNHHDELRQVDEQNESVISGLGQAIECNLQPVANELELSGLGNSEQPNSPFDVAQVHEFAKSASKKRLADPIQEVTQLCSLQDPPSIQRFSLKGNSDGHGLDNSYHSVIQVAQSPLTKSGIEISSGKKRKGVEILNDGDNKDKVGRIGRSPDIDKNGNGGLQLVLEQTGYKRSKEEKLGDQTWSDWDLVWLLLYYIGRLGDVLAHLQKVKKLEILCSEIYSQLKITDPVNIARDKRVAETRILLYNIAYKKAKLQVLHMERDRLLKKVQQLKSGLQESEVIKLNLIPSASKSGAMDTQADNGLIHTILFSSQGKCQVSCKKVMEMRQELETLDSKAKSLSEFLYRYCKVEGDQSYANTMKAISGYLQKRMSCKSIFQNLLKLWDIGDFECKDGCYKVFLNYCGYITQRFTINTGLSSITISIKLNDVHIGKIFPNSDAFSAFMFVLNPHSTKNCIGSISVARETQITSALLSNLLDVIEEVQSARIEIRNLVEAKFFSHSVRQLDLVLSFIDFCSGRKVKVTLNMTCLQCGVYPVEVLPSQVYDPSSREQKSLPSSIADEISTAAESVRVGYSRIIRLCRRISEAVKACTQSR</sequence>
<evidence type="ECO:0000313" key="2">
    <source>
        <dbReference type="EMBL" id="KAK7327790.1"/>
    </source>
</evidence>
<dbReference type="Proteomes" id="UP001367508">
    <property type="component" value="Unassembled WGS sequence"/>
</dbReference>
<gene>
    <name evidence="2" type="ORF">VNO77_21881</name>
</gene>
<accession>A0AAN9L1I5</accession>
<keyword evidence="3" id="KW-1185">Reference proteome</keyword>
<proteinExistence type="predicted"/>
<dbReference type="PANTHER" id="PTHR35707">
    <property type="entry name" value="OS06G0608100 PROTEIN"/>
    <property type="match status" value="1"/>
</dbReference>
<dbReference type="Pfam" id="PF18210">
    <property type="entry name" value="Knl1_RWD_C"/>
    <property type="match status" value="1"/>
</dbReference>
<name>A0AAN9L1I5_CANGL</name>
<feature type="domain" description="Knl1 C-terminal RWD" evidence="1">
    <location>
        <begin position="784"/>
        <end position="937"/>
    </location>
</feature>
<evidence type="ECO:0000313" key="3">
    <source>
        <dbReference type="Proteomes" id="UP001367508"/>
    </source>
</evidence>
<dbReference type="EMBL" id="JAYMYQ010000005">
    <property type="protein sequence ID" value="KAK7327790.1"/>
    <property type="molecule type" value="Genomic_DNA"/>
</dbReference>
<organism evidence="2 3">
    <name type="scientific">Canavalia gladiata</name>
    <name type="common">Sword bean</name>
    <name type="synonym">Dolichos gladiatus</name>
    <dbReference type="NCBI Taxonomy" id="3824"/>
    <lineage>
        <taxon>Eukaryota</taxon>
        <taxon>Viridiplantae</taxon>
        <taxon>Streptophyta</taxon>
        <taxon>Embryophyta</taxon>
        <taxon>Tracheophyta</taxon>
        <taxon>Spermatophyta</taxon>
        <taxon>Magnoliopsida</taxon>
        <taxon>eudicotyledons</taxon>
        <taxon>Gunneridae</taxon>
        <taxon>Pentapetalae</taxon>
        <taxon>rosids</taxon>
        <taxon>fabids</taxon>
        <taxon>Fabales</taxon>
        <taxon>Fabaceae</taxon>
        <taxon>Papilionoideae</taxon>
        <taxon>50 kb inversion clade</taxon>
        <taxon>NPAAA clade</taxon>
        <taxon>indigoferoid/millettioid clade</taxon>
        <taxon>Phaseoleae</taxon>
        <taxon>Canavalia</taxon>
    </lineage>
</organism>
<comment type="caution">
    <text evidence="2">The sequence shown here is derived from an EMBL/GenBank/DDBJ whole genome shotgun (WGS) entry which is preliminary data.</text>
</comment>
<reference evidence="2 3" key="1">
    <citation type="submission" date="2024-01" db="EMBL/GenBank/DDBJ databases">
        <title>The genomes of 5 underutilized Papilionoideae crops provide insights into root nodulation and disease resistanc.</title>
        <authorList>
            <person name="Jiang F."/>
        </authorList>
    </citation>
    <scope>NUCLEOTIDE SEQUENCE [LARGE SCALE GENOMIC DNA]</scope>
    <source>
        <strain evidence="2">LVBAO_FW01</strain>
        <tissue evidence="2">Leaves</tissue>
    </source>
</reference>